<comment type="caution">
    <text evidence="2">The sequence shown here is derived from an EMBL/GenBank/DDBJ whole genome shotgun (WGS) entry which is preliminary data.</text>
</comment>
<dbReference type="InterPro" id="IPR029058">
    <property type="entry name" value="AB_hydrolase_fold"/>
</dbReference>
<dbReference type="Gene3D" id="3.40.50.1820">
    <property type="entry name" value="alpha/beta hydrolase"/>
    <property type="match status" value="1"/>
</dbReference>
<name>A0A1E5VVI2_9POAL</name>
<dbReference type="EMBL" id="LWDX02028398">
    <property type="protein sequence ID" value="OEL29136.1"/>
    <property type="molecule type" value="Genomic_DNA"/>
</dbReference>
<proteinExistence type="predicted"/>
<accession>A0A1E5VVI2</accession>
<protein>
    <submittedName>
        <fullName evidence="2">Putative carboxylesterase 2</fullName>
    </submittedName>
</protein>
<dbReference type="GO" id="GO:0016787">
    <property type="term" value="F:hydrolase activity"/>
    <property type="evidence" value="ECO:0007669"/>
    <property type="project" value="InterPro"/>
</dbReference>
<dbReference type="InterPro" id="IPR050466">
    <property type="entry name" value="Carboxylest/Gibb_receptor"/>
</dbReference>
<dbReference type="PANTHER" id="PTHR23024">
    <property type="entry name" value="ARYLACETAMIDE DEACETYLASE"/>
    <property type="match status" value="1"/>
</dbReference>
<evidence type="ECO:0000259" key="1">
    <source>
        <dbReference type="Pfam" id="PF07859"/>
    </source>
</evidence>
<gene>
    <name evidence="2" type="ORF">BAE44_0009845</name>
</gene>
<dbReference type="Pfam" id="PF07859">
    <property type="entry name" value="Abhydrolase_3"/>
    <property type="match status" value="1"/>
</dbReference>
<keyword evidence="3" id="KW-1185">Reference proteome</keyword>
<feature type="domain" description="Alpha/beta hydrolase fold-3" evidence="1">
    <location>
        <begin position="88"/>
        <end position="207"/>
    </location>
</feature>
<reference evidence="2 3" key="1">
    <citation type="submission" date="2016-09" db="EMBL/GenBank/DDBJ databases">
        <title>The draft genome of Dichanthelium oligosanthes: A C3 panicoid grass species.</title>
        <authorList>
            <person name="Studer A.J."/>
            <person name="Schnable J.C."/>
            <person name="Brutnell T.P."/>
        </authorList>
    </citation>
    <scope>NUCLEOTIDE SEQUENCE [LARGE SCALE GENOMIC DNA]</scope>
    <source>
        <strain evidence="3">cv. Kellogg 1175</strain>
        <tissue evidence="2">Leaf</tissue>
    </source>
</reference>
<dbReference type="SUPFAM" id="SSF53474">
    <property type="entry name" value="alpha/beta-Hydrolases"/>
    <property type="match status" value="1"/>
</dbReference>
<dbReference type="OrthoDB" id="408631at2759"/>
<evidence type="ECO:0000313" key="2">
    <source>
        <dbReference type="EMBL" id="OEL29136.1"/>
    </source>
</evidence>
<organism evidence="2 3">
    <name type="scientific">Dichanthelium oligosanthes</name>
    <dbReference type="NCBI Taxonomy" id="888268"/>
    <lineage>
        <taxon>Eukaryota</taxon>
        <taxon>Viridiplantae</taxon>
        <taxon>Streptophyta</taxon>
        <taxon>Embryophyta</taxon>
        <taxon>Tracheophyta</taxon>
        <taxon>Spermatophyta</taxon>
        <taxon>Magnoliopsida</taxon>
        <taxon>Liliopsida</taxon>
        <taxon>Poales</taxon>
        <taxon>Poaceae</taxon>
        <taxon>PACMAD clade</taxon>
        <taxon>Panicoideae</taxon>
        <taxon>Panicodae</taxon>
        <taxon>Paniceae</taxon>
        <taxon>Dichantheliinae</taxon>
        <taxon>Dichanthelium</taxon>
    </lineage>
</organism>
<evidence type="ECO:0000313" key="3">
    <source>
        <dbReference type="Proteomes" id="UP000095767"/>
    </source>
</evidence>
<sequence>MFAKRSSSPADKSAVSEIGIDLHPMIRINKNGRTEGVMRSPFVAASEDPGITGVATRDVVVDRETTGVAARLFLPIGAVATGRKLPLVLFFHGGSSFLAAESAFCRTYHTYATSLAARARALVVSVEYRLAPEHPITAAYDDAWTALRWAASSFADPWLLYHADPRITFLAGDGAGGNIAYHTAVRASRAGKDIDIEGLLLIHPYFWGSELQWSFTTAGRAGINYDPRINPPDEIAPLPCRRALVAVDEKGAVRERGRRLAARMRSWWWGGEVTIVELQGEDNSFFHLYGPARSSSEKLMESVVEFVNKKPTVTPMERDGSRLNDKKEATSGLMYCAELAPSMSAEVPRRTVTKSCL</sequence>
<dbReference type="Proteomes" id="UP000095767">
    <property type="component" value="Unassembled WGS sequence"/>
</dbReference>
<dbReference type="InterPro" id="IPR013094">
    <property type="entry name" value="AB_hydrolase_3"/>
</dbReference>
<dbReference type="STRING" id="888268.A0A1E5VVI2"/>
<dbReference type="AlphaFoldDB" id="A0A1E5VVI2"/>
<dbReference type="PANTHER" id="PTHR23024:SF563">
    <property type="entry name" value="OS09G0435700 PROTEIN"/>
    <property type="match status" value="1"/>
</dbReference>